<feature type="transmembrane region" description="Helical" evidence="8">
    <location>
        <begin position="163"/>
        <end position="185"/>
    </location>
</feature>
<keyword evidence="5 8" id="KW-0812">Transmembrane</keyword>
<dbReference type="InterPro" id="IPR050189">
    <property type="entry name" value="MFS_Efflux_Transporters"/>
</dbReference>
<comment type="similarity">
    <text evidence="2">Belongs to the major facilitator superfamily. Bcr/CmlA family.</text>
</comment>
<reference evidence="10" key="1">
    <citation type="submission" date="2018-05" db="EMBL/GenBank/DDBJ databases">
        <authorList>
            <person name="Lanie J.A."/>
            <person name="Ng W.-L."/>
            <person name="Kazmierczak K.M."/>
            <person name="Andrzejewski T.M."/>
            <person name="Davidsen T.M."/>
            <person name="Wayne K.J."/>
            <person name="Tettelin H."/>
            <person name="Glass J.I."/>
            <person name="Rusch D."/>
            <person name="Podicherti R."/>
            <person name="Tsui H.-C.T."/>
            <person name="Winkler M.E."/>
        </authorList>
    </citation>
    <scope>NUCLEOTIDE SEQUENCE</scope>
</reference>
<evidence type="ECO:0000259" key="9">
    <source>
        <dbReference type="PROSITE" id="PS50850"/>
    </source>
</evidence>
<gene>
    <name evidence="10" type="ORF">METZ01_LOCUS286746</name>
</gene>
<dbReference type="Pfam" id="PF07690">
    <property type="entry name" value="MFS_1"/>
    <property type="match status" value="1"/>
</dbReference>
<dbReference type="InterPro" id="IPR020846">
    <property type="entry name" value="MFS_dom"/>
</dbReference>
<dbReference type="Gene3D" id="1.20.1720.10">
    <property type="entry name" value="Multidrug resistance protein D"/>
    <property type="match status" value="1"/>
</dbReference>
<feature type="transmembrane region" description="Helical" evidence="8">
    <location>
        <begin position="281"/>
        <end position="302"/>
    </location>
</feature>
<dbReference type="PANTHER" id="PTHR43124:SF3">
    <property type="entry name" value="CHLORAMPHENICOL EFFLUX PUMP RV0191"/>
    <property type="match status" value="1"/>
</dbReference>
<keyword evidence="7 8" id="KW-0472">Membrane</keyword>
<feature type="transmembrane region" description="Helical" evidence="8">
    <location>
        <begin position="135"/>
        <end position="157"/>
    </location>
</feature>
<comment type="subcellular location">
    <subcellularLocation>
        <location evidence="1">Cell membrane</location>
        <topology evidence="1">Multi-pass membrane protein</topology>
    </subcellularLocation>
</comment>
<dbReference type="EMBL" id="UINC01085921">
    <property type="protein sequence ID" value="SVC33892.1"/>
    <property type="molecule type" value="Genomic_DNA"/>
</dbReference>
<evidence type="ECO:0000256" key="6">
    <source>
        <dbReference type="ARBA" id="ARBA00022989"/>
    </source>
</evidence>
<evidence type="ECO:0000256" key="7">
    <source>
        <dbReference type="ARBA" id="ARBA00023136"/>
    </source>
</evidence>
<organism evidence="10">
    <name type="scientific">marine metagenome</name>
    <dbReference type="NCBI Taxonomy" id="408172"/>
    <lineage>
        <taxon>unclassified sequences</taxon>
        <taxon>metagenomes</taxon>
        <taxon>ecological metagenomes</taxon>
    </lineage>
</organism>
<feature type="non-terminal residue" evidence="10">
    <location>
        <position position="310"/>
    </location>
</feature>
<dbReference type="GO" id="GO:0005886">
    <property type="term" value="C:plasma membrane"/>
    <property type="evidence" value="ECO:0007669"/>
    <property type="project" value="UniProtKB-SubCell"/>
</dbReference>
<evidence type="ECO:0000256" key="5">
    <source>
        <dbReference type="ARBA" id="ARBA00022692"/>
    </source>
</evidence>
<evidence type="ECO:0000256" key="2">
    <source>
        <dbReference type="ARBA" id="ARBA00006236"/>
    </source>
</evidence>
<evidence type="ECO:0000256" key="8">
    <source>
        <dbReference type="SAM" id="Phobius"/>
    </source>
</evidence>
<feature type="transmembrane region" description="Helical" evidence="8">
    <location>
        <begin position="215"/>
        <end position="237"/>
    </location>
</feature>
<feature type="domain" description="Major facilitator superfamily (MFS) profile" evidence="9">
    <location>
        <begin position="11"/>
        <end position="310"/>
    </location>
</feature>
<dbReference type="PANTHER" id="PTHR43124">
    <property type="entry name" value="PURINE EFFLUX PUMP PBUE"/>
    <property type="match status" value="1"/>
</dbReference>
<feature type="transmembrane region" description="Helical" evidence="8">
    <location>
        <begin position="12"/>
        <end position="32"/>
    </location>
</feature>
<dbReference type="AlphaFoldDB" id="A0A382LFJ8"/>
<feature type="transmembrane region" description="Helical" evidence="8">
    <location>
        <begin position="249"/>
        <end position="269"/>
    </location>
</feature>
<dbReference type="InterPro" id="IPR036259">
    <property type="entry name" value="MFS_trans_sf"/>
</dbReference>
<evidence type="ECO:0000256" key="3">
    <source>
        <dbReference type="ARBA" id="ARBA00022448"/>
    </source>
</evidence>
<protein>
    <recommendedName>
        <fullName evidence="9">Major facilitator superfamily (MFS) profile domain-containing protein</fullName>
    </recommendedName>
</protein>
<dbReference type="SUPFAM" id="SSF103473">
    <property type="entry name" value="MFS general substrate transporter"/>
    <property type="match status" value="1"/>
</dbReference>
<feature type="transmembrane region" description="Helical" evidence="8">
    <location>
        <begin position="44"/>
        <end position="65"/>
    </location>
</feature>
<keyword evidence="3" id="KW-0813">Transport</keyword>
<evidence type="ECO:0000313" key="10">
    <source>
        <dbReference type="EMBL" id="SVC33892.1"/>
    </source>
</evidence>
<evidence type="ECO:0000256" key="1">
    <source>
        <dbReference type="ARBA" id="ARBA00004651"/>
    </source>
</evidence>
<feature type="transmembrane region" description="Helical" evidence="8">
    <location>
        <begin position="102"/>
        <end position="123"/>
    </location>
</feature>
<dbReference type="InterPro" id="IPR011701">
    <property type="entry name" value="MFS"/>
</dbReference>
<keyword evidence="6 8" id="KW-1133">Transmembrane helix</keyword>
<dbReference type="GO" id="GO:0042910">
    <property type="term" value="F:xenobiotic transmembrane transporter activity"/>
    <property type="evidence" value="ECO:0007669"/>
    <property type="project" value="InterPro"/>
</dbReference>
<dbReference type="NCBIfam" id="TIGR00710">
    <property type="entry name" value="efflux_Bcr_CflA"/>
    <property type="match status" value="1"/>
</dbReference>
<evidence type="ECO:0000256" key="4">
    <source>
        <dbReference type="ARBA" id="ARBA00022475"/>
    </source>
</evidence>
<dbReference type="PROSITE" id="PS50850">
    <property type="entry name" value="MFS"/>
    <property type="match status" value="1"/>
</dbReference>
<proteinExistence type="inferred from homology"/>
<feature type="transmembrane region" description="Helical" evidence="8">
    <location>
        <begin position="77"/>
        <end position="96"/>
    </location>
</feature>
<sequence>MPQSDVPFLRSFFVLSGLTIIGPLAFETFLPALEDAAIDLNTEVSTLLITIAMMQVGTASGQIIYGPLSDRFGRRPVILGGMFVFTLSSFLSSLITSPEPLYILRLFQGLAVASTMIIFRSAIRDLFSVNQGARMYSYLYIVLATMPLVGPISGGFLTEVFGWRSVFILMGCIGSLVFLVCLIFFRETLPAKDYQAITPDIVMASFTEMLRDRTFLSFLFCGMGAYGGLFAVLAGLAPVMMGFMGETPSIFGIQFAIVMAAHLVAALFTGQLIRTMGIKNLLYLATGIISIGGLLLLVLALADITTRASI</sequence>
<name>A0A382LFJ8_9ZZZZ</name>
<dbReference type="GO" id="GO:1990961">
    <property type="term" value="P:xenobiotic detoxification by transmembrane export across the plasma membrane"/>
    <property type="evidence" value="ECO:0007669"/>
    <property type="project" value="InterPro"/>
</dbReference>
<dbReference type="InterPro" id="IPR004812">
    <property type="entry name" value="Efflux_drug-R_Bcr/CmlA"/>
</dbReference>
<keyword evidence="4" id="KW-1003">Cell membrane</keyword>
<accession>A0A382LFJ8</accession>